<keyword evidence="2" id="KW-0325">Glycoprotein</keyword>
<dbReference type="GO" id="GO:0032222">
    <property type="term" value="P:regulation of synaptic transmission, cholinergic"/>
    <property type="evidence" value="ECO:0007669"/>
    <property type="project" value="InterPro"/>
</dbReference>
<gene>
    <name evidence="3" type="ORF">CTOB1V02_LOCUS8410</name>
</gene>
<evidence type="ECO:0000256" key="2">
    <source>
        <dbReference type="ARBA" id="ARBA00023180"/>
    </source>
</evidence>
<name>A0A7R8ZQK9_9CRUS</name>
<sequence length="170" mass="19368">MLPLCSSVISTKSGVSSLFVLTVTILFAIQQGHAIKCWKCNSYLDPKCKDPFNNLTLPLTNCDELNPVKLNKPHLYGLKPTMCRKIRQKVYGQWRYIRDCAYFGETGLGGDERYCMRRSGTWNIHIEYCHCKNKDGCNSAHSLRGNYSWVFGVAPLLFLTWRNFLGTTGT</sequence>
<reference evidence="3" key="1">
    <citation type="submission" date="2020-11" db="EMBL/GenBank/DDBJ databases">
        <authorList>
            <person name="Tran Van P."/>
        </authorList>
    </citation>
    <scope>NUCLEOTIDE SEQUENCE</scope>
</reference>
<keyword evidence="1" id="KW-0732">Signal</keyword>
<dbReference type="InterPro" id="IPR031424">
    <property type="entry name" value="QVR-like"/>
</dbReference>
<dbReference type="AlphaFoldDB" id="A0A7R8ZQK9"/>
<protein>
    <recommendedName>
        <fullName evidence="4">Protein quiver</fullName>
    </recommendedName>
</protein>
<evidence type="ECO:0000313" key="3">
    <source>
        <dbReference type="EMBL" id="CAD7230552.1"/>
    </source>
</evidence>
<dbReference type="InterPro" id="IPR050975">
    <property type="entry name" value="Sleep_regulator"/>
</dbReference>
<organism evidence="3">
    <name type="scientific">Cyprideis torosa</name>
    <dbReference type="NCBI Taxonomy" id="163714"/>
    <lineage>
        <taxon>Eukaryota</taxon>
        <taxon>Metazoa</taxon>
        <taxon>Ecdysozoa</taxon>
        <taxon>Arthropoda</taxon>
        <taxon>Crustacea</taxon>
        <taxon>Oligostraca</taxon>
        <taxon>Ostracoda</taxon>
        <taxon>Podocopa</taxon>
        <taxon>Podocopida</taxon>
        <taxon>Cytherocopina</taxon>
        <taxon>Cytheroidea</taxon>
        <taxon>Cytherideidae</taxon>
        <taxon>Cyprideis</taxon>
    </lineage>
</organism>
<evidence type="ECO:0000256" key="1">
    <source>
        <dbReference type="ARBA" id="ARBA00022729"/>
    </source>
</evidence>
<dbReference type="EMBL" id="OB662775">
    <property type="protein sequence ID" value="CAD7230552.1"/>
    <property type="molecule type" value="Genomic_DNA"/>
</dbReference>
<accession>A0A7R8ZQK9</accession>
<dbReference type="CDD" id="cd23592">
    <property type="entry name" value="TFP_LU_ECD_Crok"/>
    <property type="match status" value="1"/>
</dbReference>
<proteinExistence type="predicted"/>
<dbReference type="PANTHER" id="PTHR33562:SF2">
    <property type="entry name" value="PROTEIN QUIVER"/>
    <property type="match status" value="1"/>
</dbReference>
<dbReference type="Pfam" id="PF17064">
    <property type="entry name" value="QVR"/>
    <property type="match status" value="1"/>
</dbReference>
<dbReference type="GO" id="GO:0030431">
    <property type="term" value="P:sleep"/>
    <property type="evidence" value="ECO:0007669"/>
    <property type="project" value="InterPro"/>
</dbReference>
<evidence type="ECO:0008006" key="4">
    <source>
        <dbReference type="Google" id="ProtNLM"/>
    </source>
</evidence>
<dbReference type="OrthoDB" id="6110560at2759"/>
<dbReference type="PANTHER" id="PTHR33562">
    <property type="entry name" value="ATILLA, ISOFORM B-RELATED-RELATED"/>
    <property type="match status" value="1"/>
</dbReference>